<evidence type="ECO:0000313" key="1">
    <source>
        <dbReference type="EMBL" id="BBX85241.1"/>
    </source>
</evidence>
<dbReference type="EMBL" id="AP022577">
    <property type="protein sequence ID" value="BBX85241.1"/>
    <property type="molecule type" value="Genomic_DNA"/>
</dbReference>
<dbReference type="Gene3D" id="3.40.1190.20">
    <property type="match status" value="1"/>
</dbReference>
<proteinExistence type="predicted"/>
<sequence length="184" mass="19327">MNLSVMPDLASGATGTVAARSAVLVCLGETWLTAFGADLPGGVIDDEAVYSGVRMDQAGAFAHIDDMIARSDIAVLSDADLAWLRPGDRPSDAIRWLMSRGPAILVVTHGDTAATGYAKSGSVRVRGHAISVTDRVHRERAFIAGLLPALTGRDVPAGGSARHRRSIGLDDLQEILRDAMLRAG</sequence>
<gene>
    <name evidence="1" type="ORF">MAUB_31140</name>
</gene>
<accession>A0ABM7IEW3</accession>
<reference evidence="1 2" key="1">
    <citation type="journal article" date="2019" name="Emerg. Microbes Infect.">
        <title>Comprehensive subspecies identification of 175 nontuberculous mycobacteria species based on 7547 genomic profiles.</title>
        <authorList>
            <person name="Matsumoto Y."/>
            <person name="Kinjo T."/>
            <person name="Motooka D."/>
            <person name="Nabeya D."/>
            <person name="Jung N."/>
            <person name="Uechi K."/>
            <person name="Horii T."/>
            <person name="Iida T."/>
            <person name="Fujita J."/>
            <person name="Nakamura S."/>
        </authorList>
    </citation>
    <scope>NUCLEOTIDE SEQUENCE [LARGE SCALE GENOMIC DNA]</scope>
    <source>
        <strain evidence="1 2">JCM 15296</strain>
    </source>
</reference>
<dbReference type="Proteomes" id="UP000465609">
    <property type="component" value="Chromosome"/>
</dbReference>
<evidence type="ECO:0000313" key="2">
    <source>
        <dbReference type="Proteomes" id="UP000465609"/>
    </source>
</evidence>
<keyword evidence="2" id="KW-1185">Reference proteome</keyword>
<protein>
    <submittedName>
        <fullName evidence="1">Uncharacterized protein</fullName>
    </submittedName>
</protein>
<dbReference type="SUPFAM" id="SSF53613">
    <property type="entry name" value="Ribokinase-like"/>
    <property type="match status" value="1"/>
</dbReference>
<name>A0ABM7IEW3_9MYCO</name>
<dbReference type="InterPro" id="IPR029056">
    <property type="entry name" value="Ribokinase-like"/>
</dbReference>
<dbReference type="RefSeq" id="WP_138233122.1">
    <property type="nucleotide sequence ID" value="NZ_AP022577.1"/>
</dbReference>
<organism evidence="1 2">
    <name type="scientific">Mycolicibacterium aubagnense</name>
    <dbReference type="NCBI Taxonomy" id="319707"/>
    <lineage>
        <taxon>Bacteria</taxon>
        <taxon>Bacillati</taxon>
        <taxon>Actinomycetota</taxon>
        <taxon>Actinomycetes</taxon>
        <taxon>Mycobacteriales</taxon>
        <taxon>Mycobacteriaceae</taxon>
        <taxon>Mycolicibacterium</taxon>
    </lineage>
</organism>